<keyword evidence="3" id="KW-1185">Reference proteome</keyword>
<protein>
    <submittedName>
        <fullName evidence="2">Uncharacterized protein</fullName>
    </submittedName>
</protein>
<dbReference type="InParanoid" id="A0A0G4FAV3"/>
<feature type="region of interest" description="Disordered" evidence="1">
    <location>
        <begin position="1"/>
        <end position="21"/>
    </location>
</feature>
<dbReference type="Proteomes" id="UP000041254">
    <property type="component" value="Unassembled WGS sequence"/>
</dbReference>
<sequence>MGLQLPYGRHHKRWKRRKGPRMDLRSISRPVEEISVDVSCDICTGQQPEGGTKVKGRRALTSVRQWRTAQPMPPAPQLAIHPPKQC</sequence>
<feature type="region of interest" description="Disordered" evidence="1">
    <location>
        <begin position="65"/>
        <end position="86"/>
    </location>
</feature>
<feature type="compositionally biased region" description="Basic residues" evidence="1">
    <location>
        <begin position="8"/>
        <end position="19"/>
    </location>
</feature>
<dbReference type="EMBL" id="CDMY01000399">
    <property type="protein sequence ID" value="CEM10030.1"/>
    <property type="molecule type" value="Genomic_DNA"/>
</dbReference>
<evidence type="ECO:0000256" key="1">
    <source>
        <dbReference type="SAM" id="MobiDB-lite"/>
    </source>
</evidence>
<reference evidence="2 3" key="1">
    <citation type="submission" date="2014-11" db="EMBL/GenBank/DDBJ databases">
        <authorList>
            <person name="Zhu J."/>
            <person name="Qi W."/>
            <person name="Song R."/>
        </authorList>
    </citation>
    <scope>NUCLEOTIDE SEQUENCE [LARGE SCALE GENOMIC DNA]</scope>
</reference>
<evidence type="ECO:0000313" key="3">
    <source>
        <dbReference type="Proteomes" id="UP000041254"/>
    </source>
</evidence>
<gene>
    <name evidence="2" type="ORF">Vbra_8986</name>
</gene>
<dbReference type="VEuPathDB" id="CryptoDB:Vbra_8986"/>
<evidence type="ECO:0000313" key="2">
    <source>
        <dbReference type="EMBL" id="CEM10030.1"/>
    </source>
</evidence>
<organism evidence="2 3">
    <name type="scientific">Vitrella brassicaformis (strain CCMP3155)</name>
    <dbReference type="NCBI Taxonomy" id="1169540"/>
    <lineage>
        <taxon>Eukaryota</taxon>
        <taxon>Sar</taxon>
        <taxon>Alveolata</taxon>
        <taxon>Colpodellida</taxon>
        <taxon>Vitrellaceae</taxon>
        <taxon>Vitrella</taxon>
    </lineage>
</organism>
<name>A0A0G4FAV3_VITBC</name>
<accession>A0A0G4FAV3</accession>
<proteinExistence type="predicted"/>
<dbReference type="AlphaFoldDB" id="A0A0G4FAV3"/>